<proteinExistence type="predicted"/>
<feature type="region of interest" description="Disordered" evidence="1">
    <location>
        <begin position="22"/>
        <end position="43"/>
    </location>
</feature>
<organism evidence="2 3">
    <name type="scientific">Colletotrichum plurivorum</name>
    <dbReference type="NCBI Taxonomy" id="2175906"/>
    <lineage>
        <taxon>Eukaryota</taxon>
        <taxon>Fungi</taxon>
        <taxon>Dikarya</taxon>
        <taxon>Ascomycota</taxon>
        <taxon>Pezizomycotina</taxon>
        <taxon>Sordariomycetes</taxon>
        <taxon>Hypocreomycetidae</taxon>
        <taxon>Glomerellales</taxon>
        <taxon>Glomerellaceae</taxon>
        <taxon>Colletotrichum</taxon>
        <taxon>Colletotrichum orchidearum species complex</taxon>
    </lineage>
</organism>
<protein>
    <submittedName>
        <fullName evidence="2">Uncharacterized protein</fullName>
    </submittedName>
</protein>
<keyword evidence="3" id="KW-1185">Reference proteome</keyword>
<evidence type="ECO:0000313" key="3">
    <source>
        <dbReference type="Proteomes" id="UP000654918"/>
    </source>
</evidence>
<reference evidence="2" key="1">
    <citation type="journal article" date="2020" name="Phytopathology">
        <title>Genome Sequence Resources of Colletotrichum truncatum, C. plurivorum, C. musicola, and C. sojae: Four Species Pathogenic to Soybean (Glycine max).</title>
        <authorList>
            <person name="Rogerio F."/>
            <person name="Boufleur T.R."/>
            <person name="Ciampi-Guillardi M."/>
            <person name="Sukno S.A."/>
            <person name="Thon M.R."/>
            <person name="Massola Junior N.S."/>
            <person name="Baroncelli R."/>
        </authorList>
    </citation>
    <scope>NUCLEOTIDE SEQUENCE</scope>
    <source>
        <strain evidence="2">LFN00145</strain>
    </source>
</reference>
<sequence>MPCLTMPPACILQGLIRFLQSRPQRPGQVREPPFEISKGDDGGPDNLGAIRLRFGRLPTTLVGRDSTLFRGAPRRSILRSKGCVAVQVRV</sequence>
<name>A0A8H6KYM5_9PEZI</name>
<dbReference type="AlphaFoldDB" id="A0A8H6KYM5"/>
<evidence type="ECO:0000313" key="2">
    <source>
        <dbReference type="EMBL" id="KAF6839573.1"/>
    </source>
</evidence>
<dbReference type="EMBL" id="WIGO01000012">
    <property type="protein sequence ID" value="KAF6839573.1"/>
    <property type="molecule type" value="Genomic_DNA"/>
</dbReference>
<dbReference type="Proteomes" id="UP000654918">
    <property type="component" value="Unassembled WGS sequence"/>
</dbReference>
<gene>
    <name evidence="2" type="ORF">CPLU01_01710</name>
</gene>
<accession>A0A8H6KYM5</accession>
<comment type="caution">
    <text evidence="2">The sequence shown here is derived from an EMBL/GenBank/DDBJ whole genome shotgun (WGS) entry which is preliminary data.</text>
</comment>
<evidence type="ECO:0000256" key="1">
    <source>
        <dbReference type="SAM" id="MobiDB-lite"/>
    </source>
</evidence>